<evidence type="ECO:0000313" key="3">
    <source>
        <dbReference type="Proteomes" id="UP001165065"/>
    </source>
</evidence>
<feature type="compositionally biased region" description="Low complexity" evidence="1">
    <location>
        <begin position="362"/>
        <end position="386"/>
    </location>
</feature>
<feature type="compositionally biased region" description="Low complexity" evidence="1">
    <location>
        <begin position="188"/>
        <end position="206"/>
    </location>
</feature>
<feature type="compositionally biased region" description="Acidic residues" evidence="1">
    <location>
        <begin position="589"/>
        <end position="615"/>
    </location>
</feature>
<feature type="compositionally biased region" description="Basic and acidic residues" evidence="1">
    <location>
        <begin position="217"/>
        <end position="229"/>
    </location>
</feature>
<dbReference type="OrthoDB" id="10478358at2759"/>
<proteinExistence type="predicted"/>
<feature type="compositionally biased region" description="Acidic residues" evidence="1">
    <location>
        <begin position="659"/>
        <end position="685"/>
    </location>
</feature>
<feature type="region of interest" description="Disordered" evidence="1">
    <location>
        <begin position="362"/>
        <end position="461"/>
    </location>
</feature>
<feature type="compositionally biased region" description="Low complexity" evidence="1">
    <location>
        <begin position="443"/>
        <end position="457"/>
    </location>
</feature>
<feature type="compositionally biased region" description="Low complexity" evidence="1">
    <location>
        <begin position="620"/>
        <end position="635"/>
    </location>
</feature>
<dbReference type="Proteomes" id="UP001165065">
    <property type="component" value="Unassembled WGS sequence"/>
</dbReference>
<comment type="caution">
    <text evidence="2">The sequence shown here is derived from an EMBL/GenBank/DDBJ whole genome shotgun (WGS) entry which is preliminary data.</text>
</comment>
<dbReference type="AlphaFoldDB" id="A0A9W7G816"/>
<feature type="compositionally biased region" description="Low complexity" evidence="1">
    <location>
        <begin position="147"/>
        <end position="158"/>
    </location>
</feature>
<dbReference type="EMBL" id="BRYA01000957">
    <property type="protein sequence ID" value="GMI36495.1"/>
    <property type="molecule type" value="Genomic_DNA"/>
</dbReference>
<keyword evidence="3" id="KW-1185">Reference proteome</keyword>
<gene>
    <name evidence="2" type="ORF">TrCOL_g265</name>
</gene>
<accession>A0A9W7G816</accession>
<feature type="compositionally biased region" description="Acidic residues" evidence="1">
    <location>
        <begin position="230"/>
        <end position="253"/>
    </location>
</feature>
<feature type="region of interest" description="Disordered" evidence="1">
    <location>
        <begin position="584"/>
        <end position="728"/>
    </location>
</feature>
<name>A0A9W7G816_9STRA</name>
<evidence type="ECO:0000256" key="1">
    <source>
        <dbReference type="SAM" id="MobiDB-lite"/>
    </source>
</evidence>
<feature type="compositionally biased region" description="Low complexity" evidence="1">
    <location>
        <begin position="57"/>
        <end position="72"/>
    </location>
</feature>
<sequence>MDRSFGTTPSGRSLSGTPGSSRAASISKRLSSILTPKVAEAAEAQESSSKENDMNGATPSAPPSASSTPSSTVSNARRLSNILRKVTTPGKETPAAASVSQPKSSKSVKSSRKSFSIPTLAAGMDENVKMSEPKSANQTPVFDSRLPTTPKTGGSTTSFDAMASLRDVAAKSPGRRRTPSKTPTKSPARASASSTTKLLLSASKRTPTNMSLTGRVDSSKKSDTSRRQEEEEEEEVVEEEEEVVEEAEIVEEEQVVRSAATPSSDLASLLAPTPPQPKPFLFDTATNYNPRRATLGAPVTVAAAATQPPAADINAATTTPVNAAAALAKANARRHTLSTRKIEEQKKLLQEKTALAAATAAATATTSPSSSLTKVPASAPLASSPPVDTNFEEASEIEEELPTLGGEDISVIEMKPSTHKKKRKATRENDKRKSTSRRSSVGRKSSMAPRRSSSAAVKKSRMSIGAMIRADRGGDHYLHEALLAECRRVEADADLIEFMEENRQLRMKMINDEVAALNIKNELQAAVKDGMEHIAMRAVEHTVAIEEMGEKFKGEMSVVKEALDSERSARQSCMKQLENLKKKFGVVDDPVEDEEDTESEEEGEDTESDGDDVVEEAVKKVVAVKKAQQKKQLQQQKKKQPNASAKKGTRGRKAYKYDEWDESSSEEDSEEDSDEESEEEADEEVNTSTDSNRGRKRKGNATQESVKNMKPKLSGKATKASGNKRQKK</sequence>
<feature type="region of interest" description="Disordered" evidence="1">
    <location>
        <begin position="1"/>
        <end position="278"/>
    </location>
</feature>
<protein>
    <submittedName>
        <fullName evidence="2">Uncharacterized protein</fullName>
    </submittedName>
</protein>
<organism evidence="2 3">
    <name type="scientific">Triparma columacea</name>
    <dbReference type="NCBI Taxonomy" id="722753"/>
    <lineage>
        <taxon>Eukaryota</taxon>
        <taxon>Sar</taxon>
        <taxon>Stramenopiles</taxon>
        <taxon>Ochrophyta</taxon>
        <taxon>Bolidophyceae</taxon>
        <taxon>Parmales</taxon>
        <taxon>Triparmaceae</taxon>
        <taxon>Triparma</taxon>
    </lineage>
</organism>
<feature type="compositionally biased region" description="Low complexity" evidence="1">
    <location>
        <begin position="98"/>
        <end position="116"/>
    </location>
</feature>
<evidence type="ECO:0000313" key="2">
    <source>
        <dbReference type="EMBL" id="GMI36495.1"/>
    </source>
</evidence>
<reference evidence="3" key="1">
    <citation type="journal article" date="2023" name="Commun. Biol.">
        <title>Genome analysis of Parmales, the sister group of diatoms, reveals the evolutionary specialization of diatoms from phago-mixotrophs to photoautotrophs.</title>
        <authorList>
            <person name="Ban H."/>
            <person name="Sato S."/>
            <person name="Yoshikawa S."/>
            <person name="Yamada K."/>
            <person name="Nakamura Y."/>
            <person name="Ichinomiya M."/>
            <person name="Sato N."/>
            <person name="Blanc-Mathieu R."/>
            <person name="Endo H."/>
            <person name="Kuwata A."/>
            <person name="Ogata H."/>
        </authorList>
    </citation>
    <scope>NUCLEOTIDE SEQUENCE [LARGE SCALE GENOMIC DNA]</scope>
</reference>
<feature type="compositionally biased region" description="Acidic residues" evidence="1">
    <location>
        <begin position="390"/>
        <end position="401"/>
    </location>
</feature>
<feature type="compositionally biased region" description="Polar residues" evidence="1">
    <location>
        <begin position="1"/>
        <end position="34"/>
    </location>
</feature>